<comment type="caution">
    <text evidence="3">The sequence shown here is derived from an EMBL/GenBank/DDBJ whole genome shotgun (WGS) entry which is preliminary data.</text>
</comment>
<dbReference type="EMBL" id="JBHRUG010000048">
    <property type="protein sequence ID" value="MFC3285994.1"/>
    <property type="molecule type" value="Genomic_DNA"/>
</dbReference>
<feature type="chain" id="PRO_5047106245" description="DUF4412 domain-containing protein" evidence="2">
    <location>
        <begin position="19"/>
        <end position="225"/>
    </location>
</feature>
<reference evidence="4" key="1">
    <citation type="journal article" date="2019" name="Int. J. Syst. Evol. Microbiol.">
        <title>The Global Catalogue of Microorganisms (GCM) 10K type strain sequencing project: providing services to taxonomists for standard genome sequencing and annotation.</title>
        <authorList>
            <consortium name="The Broad Institute Genomics Platform"/>
            <consortium name="The Broad Institute Genome Sequencing Center for Infectious Disease"/>
            <person name="Wu L."/>
            <person name="Ma J."/>
        </authorList>
    </citation>
    <scope>NUCLEOTIDE SEQUENCE [LARGE SCALE GENOMIC DNA]</scope>
    <source>
        <strain evidence="4">CECT 7698</strain>
    </source>
</reference>
<evidence type="ECO:0008006" key="5">
    <source>
        <dbReference type="Google" id="ProtNLM"/>
    </source>
</evidence>
<proteinExistence type="predicted"/>
<protein>
    <recommendedName>
        <fullName evidence="5">DUF4412 domain-containing protein</fullName>
    </recommendedName>
</protein>
<evidence type="ECO:0000313" key="4">
    <source>
        <dbReference type="Proteomes" id="UP001595579"/>
    </source>
</evidence>
<dbReference type="Proteomes" id="UP001595579">
    <property type="component" value="Unassembled WGS sequence"/>
</dbReference>
<feature type="region of interest" description="Disordered" evidence="1">
    <location>
        <begin position="90"/>
        <end position="110"/>
    </location>
</feature>
<gene>
    <name evidence="3" type="ORF">ACFOEV_20555</name>
</gene>
<evidence type="ECO:0000313" key="3">
    <source>
        <dbReference type="EMBL" id="MFC3285994.1"/>
    </source>
</evidence>
<feature type="signal peptide" evidence="2">
    <location>
        <begin position="1"/>
        <end position="18"/>
    </location>
</feature>
<accession>A0ABV7LV93</accession>
<organism evidence="3 4">
    <name type="scientific">Litchfieldella rifensis</name>
    <dbReference type="NCBI Taxonomy" id="762643"/>
    <lineage>
        <taxon>Bacteria</taxon>
        <taxon>Pseudomonadati</taxon>
        <taxon>Pseudomonadota</taxon>
        <taxon>Gammaproteobacteria</taxon>
        <taxon>Oceanospirillales</taxon>
        <taxon>Halomonadaceae</taxon>
        <taxon>Litchfieldella</taxon>
    </lineage>
</organism>
<keyword evidence="2" id="KW-0732">Signal</keyword>
<dbReference type="RefSeq" id="WP_386776761.1">
    <property type="nucleotide sequence ID" value="NZ_JBHRUG010000048.1"/>
</dbReference>
<evidence type="ECO:0000256" key="1">
    <source>
        <dbReference type="SAM" id="MobiDB-lite"/>
    </source>
</evidence>
<sequence>MKYLVAGMMFAAALPAFADGKATIATTDTQNAMQMVIHWADDSMRMDFPEQQQGYMLMRDGKGYMVTEQGGQSIIIDMAMLKGMTDSMGGEANPANANQAKSVDSLEGTGEKETVAGIEGEVYRIQWTDHGGTTHDDEMVLSDDPLGREMLQAFQNYVEIVMDEPDPIGAALLERELGMLKFGDKFRVVEIADASPAADAFELPENAMTMEDMMKQQMGEAAGAQ</sequence>
<evidence type="ECO:0000256" key="2">
    <source>
        <dbReference type="SAM" id="SignalP"/>
    </source>
</evidence>
<keyword evidence="4" id="KW-1185">Reference proteome</keyword>
<name>A0ABV7LV93_9GAMM</name>